<gene>
    <name evidence="1" type="ordered locus">Amico_1711</name>
</gene>
<dbReference type="RefSeq" id="WP_013049089.1">
    <property type="nucleotide sequence ID" value="NC_014011.1"/>
</dbReference>
<organism evidence="1 2">
    <name type="scientific">Aminobacterium colombiense (strain DSM 12261 / ALA-1)</name>
    <dbReference type="NCBI Taxonomy" id="572547"/>
    <lineage>
        <taxon>Bacteria</taxon>
        <taxon>Thermotogati</taxon>
        <taxon>Synergistota</taxon>
        <taxon>Synergistia</taxon>
        <taxon>Synergistales</taxon>
        <taxon>Aminobacteriaceae</taxon>
        <taxon>Aminobacterium</taxon>
    </lineage>
</organism>
<keyword evidence="2" id="KW-1185">Reference proteome</keyword>
<dbReference type="KEGG" id="aco:Amico_1711"/>
<dbReference type="eggNOG" id="ENOG502Z8QT">
    <property type="taxonomic scope" value="Bacteria"/>
</dbReference>
<sequence length="427" mass="48943">MKKCFFFILILLLMIFPFGEKALCRQKEIYEKGWCFPSIGKGNGFWGLSAGAHFWTDHLDFRNLQLLTDVDLGAGLRWHSIIRSNKEMNGLGEWAPRFDEAFIEKYGFYVDANGTLSLSAKLGRSRYLRFPYPDAIATFDQVPGIGDLKGGDETGYSGLILTADYAHKCGLGVHAAWIDWGFGVDRSSNWAERYIFYRNDSGLWHYEARFGDLPIREEVMGETAQGFNLFVGRTFKNWSIGFLYEELEDQPAYTGIVVRFAQGDKTKKMGELAFDYTRAPRGHAVQIPLLSGTIGRVRRVDPTQEPLFKGVLMKPGEDGALQATDYVLVGEVEAERIRTYWQNGQVRNFYEHRLSCWGDTQSPGLVVKMVEEPWYLELESLVSPHTDLWSWDDLKKWEEDRMGPAQLNQKVVYRFYKKVVPGLENVH</sequence>
<dbReference type="AlphaFoldDB" id="D5EGZ5"/>
<dbReference type="EMBL" id="CP001997">
    <property type="protein sequence ID" value="ADE57827.1"/>
    <property type="molecule type" value="Genomic_DNA"/>
</dbReference>
<protein>
    <submittedName>
        <fullName evidence="1">Uncharacterized protein</fullName>
    </submittedName>
</protein>
<evidence type="ECO:0000313" key="2">
    <source>
        <dbReference type="Proteomes" id="UP000002366"/>
    </source>
</evidence>
<dbReference type="OrthoDB" id="1673425at2"/>
<proteinExistence type="predicted"/>
<name>D5EGZ5_AMICL</name>
<dbReference type="STRING" id="572547.Amico_1711"/>
<dbReference type="Proteomes" id="UP000002366">
    <property type="component" value="Chromosome"/>
</dbReference>
<reference evidence="1 2" key="1">
    <citation type="journal article" date="2010" name="Stand. Genomic Sci.">
        <title>Complete genome sequence of Aminobacterium colombiense type strain (ALA-1).</title>
        <authorList>
            <person name="Chertkov O."/>
            <person name="Sikorski J."/>
            <person name="Brambilla E."/>
            <person name="Lapidus A."/>
            <person name="Copeland A."/>
            <person name="Glavina Del Rio T."/>
            <person name="Nolan M."/>
            <person name="Lucas S."/>
            <person name="Tice H."/>
            <person name="Cheng J.F."/>
            <person name="Han C."/>
            <person name="Detter J.C."/>
            <person name="Bruce D."/>
            <person name="Tapia R."/>
            <person name="Goodwin L."/>
            <person name="Pitluck S."/>
            <person name="Liolios K."/>
            <person name="Ivanova N."/>
            <person name="Mavromatis K."/>
            <person name="Ovchinnikova G."/>
            <person name="Pati A."/>
            <person name="Chen A."/>
            <person name="Palaniappan K."/>
            <person name="Land M."/>
            <person name="Hauser L."/>
            <person name="Chang Y.J."/>
            <person name="Jeffries C.D."/>
            <person name="Spring S."/>
            <person name="Rohde M."/>
            <person name="Goker M."/>
            <person name="Bristow J."/>
            <person name="Eisen J.A."/>
            <person name="Markowitz V."/>
            <person name="Hugenholtz P."/>
            <person name="Kyrpides N.C."/>
            <person name="Klenk H.P."/>
        </authorList>
    </citation>
    <scope>NUCLEOTIDE SEQUENCE [LARGE SCALE GENOMIC DNA]</scope>
    <source>
        <strain evidence="2">DSM 12261 / ALA-1</strain>
    </source>
</reference>
<dbReference type="HOGENOM" id="CLU_658290_0_0_0"/>
<accession>D5EGZ5</accession>
<evidence type="ECO:0000313" key="1">
    <source>
        <dbReference type="EMBL" id="ADE57827.1"/>
    </source>
</evidence>